<reference evidence="4 5" key="1">
    <citation type="submission" date="2019-04" db="EMBL/GenBank/DDBJ databases">
        <title>Flavobacterium sp. GS03.</title>
        <authorList>
            <person name="Kim H."/>
        </authorList>
    </citation>
    <scope>NUCLEOTIDE SEQUENCE [LARGE SCALE GENOMIC DNA]</scope>
    <source>
        <strain evidence="4 5">GS03</strain>
    </source>
</reference>
<feature type="domain" description="Secretion system C-terminal sorting" evidence="3">
    <location>
        <begin position="109"/>
        <end position="176"/>
    </location>
</feature>
<dbReference type="Pfam" id="PF18962">
    <property type="entry name" value="Por_Secre_tail"/>
    <property type="match status" value="1"/>
</dbReference>
<gene>
    <name evidence="4" type="ORF">GS03_00851</name>
</gene>
<feature type="signal peptide" evidence="2">
    <location>
        <begin position="1"/>
        <end position="20"/>
    </location>
</feature>
<keyword evidence="1 2" id="KW-0732">Signal</keyword>
<feature type="chain" id="PRO_5020674807" description="Secretion system C-terminal sorting domain-containing protein" evidence="2">
    <location>
        <begin position="21"/>
        <end position="179"/>
    </location>
</feature>
<name>A0A4P7PU30_9FLAO</name>
<evidence type="ECO:0000313" key="5">
    <source>
        <dbReference type="Proteomes" id="UP000296862"/>
    </source>
</evidence>
<evidence type="ECO:0000256" key="1">
    <source>
        <dbReference type="ARBA" id="ARBA00022729"/>
    </source>
</evidence>
<dbReference type="AlphaFoldDB" id="A0A4P7PU30"/>
<accession>A0A4P7PU30</accession>
<dbReference type="Proteomes" id="UP000296862">
    <property type="component" value="Chromosome"/>
</dbReference>
<protein>
    <recommendedName>
        <fullName evidence="3">Secretion system C-terminal sorting domain-containing protein</fullName>
    </recommendedName>
</protein>
<evidence type="ECO:0000259" key="3">
    <source>
        <dbReference type="Pfam" id="PF18962"/>
    </source>
</evidence>
<organism evidence="4 5">
    <name type="scientific">Flavobacterium sangjuense</name>
    <dbReference type="NCBI Taxonomy" id="2518177"/>
    <lineage>
        <taxon>Bacteria</taxon>
        <taxon>Pseudomonadati</taxon>
        <taxon>Bacteroidota</taxon>
        <taxon>Flavobacteriia</taxon>
        <taxon>Flavobacteriales</taxon>
        <taxon>Flavobacteriaceae</taxon>
        <taxon>Flavobacterium</taxon>
    </lineage>
</organism>
<dbReference type="EMBL" id="CP038810">
    <property type="protein sequence ID" value="QBZ97363.1"/>
    <property type="molecule type" value="Genomic_DNA"/>
</dbReference>
<proteinExistence type="predicted"/>
<dbReference type="InterPro" id="IPR026444">
    <property type="entry name" value="Secre_tail"/>
</dbReference>
<evidence type="ECO:0000256" key="2">
    <source>
        <dbReference type="SAM" id="SignalP"/>
    </source>
</evidence>
<sequence>MMKKNIYTLVAFLTITLCSAQSTVLQAEYFWDTDPGYGLGTPVLATDGNFNSAFEQLSKTGIVLPPVGLHVFNIRIRDNVNGWGPVFRNVISVQTTLGTSDFDLQHVVLYPNPVKEVLTIAGSTKINAVSMYNFLGQEVLAKNLNYNEGTIDVSNLSPGTYLVKVTADDVVKTLKVIKE</sequence>
<dbReference type="NCBIfam" id="TIGR04183">
    <property type="entry name" value="Por_Secre_tail"/>
    <property type="match status" value="1"/>
</dbReference>
<keyword evidence="5" id="KW-1185">Reference proteome</keyword>
<dbReference type="KEGG" id="fsn:GS03_00851"/>
<evidence type="ECO:0000313" key="4">
    <source>
        <dbReference type="EMBL" id="QBZ97363.1"/>
    </source>
</evidence>